<feature type="active site" description="Nucleophile" evidence="8">
    <location>
        <position position="180"/>
    </location>
</feature>
<dbReference type="FunFam" id="3.40.50.1820:FF:000057">
    <property type="entry name" value="Lipase"/>
    <property type="match status" value="1"/>
</dbReference>
<sequence>MAPWSSHLGFPLTIILILVIGDKLLTPKLDSSELIGNKERYMTTAEIIRNRGYPLEIHHVVTEDGYILELHRIPFGRNGISANRSRPIFLQHGLMWNNFAWIMNPSNNSLGEMQVFDFELFLMPSSWLIVDMTFGWEIQEATAIQGGTWDEMGRYDIPACIDYVLDVTEQEKLAAYIGYSLGCTLFFIGAINKPRMNEQVDMMIGLGATSSIAHLDNFYYYLGLVVKPYHLFHRMTCTTVLHPNDSFSNNLLKFFCDSSQFAANLCLHLLFLIFGYSETYYESSLNAILGHYPDGGSVGAAVQFLQNSNSVTSFIGIIIGESFNRFDYGCAENLKRYGSCTPAEYDLGLVTAPVYLISGGRDPIAPPKDILWLATKLGNLKSSIQVDSSFTHGDFIWSTRATELVYLPLISLLPMPFAIPQKF</sequence>
<evidence type="ECO:0000256" key="6">
    <source>
        <dbReference type="ARBA" id="ARBA00023180"/>
    </source>
</evidence>
<dbReference type="PANTHER" id="PTHR11005">
    <property type="entry name" value="LYSOSOMAL ACID LIPASE-RELATED"/>
    <property type="match status" value="1"/>
</dbReference>
<dbReference type="GO" id="GO:0016042">
    <property type="term" value="P:lipid catabolic process"/>
    <property type="evidence" value="ECO:0007669"/>
    <property type="project" value="UniProtKB-KW"/>
</dbReference>
<feature type="signal peptide" evidence="9">
    <location>
        <begin position="1"/>
        <end position="21"/>
    </location>
</feature>
<feature type="domain" description="Partial AB-hydrolase lipase" evidence="10">
    <location>
        <begin position="44"/>
        <end position="104"/>
    </location>
</feature>
<evidence type="ECO:0000259" key="10">
    <source>
        <dbReference type="Pfam" id="PF04083"/>
    </source>
</evidence>
<evidence type="ECO:0000256" key="5">
    <source>
        <dbReference type="ARBA" id="ARBA00023098"/>
    </source>
</evidence>
<feature type="active site" description="Charge relay system" evidence="8">
    <location>
        <position position="362"/>
    </location>
</feature>
<name>A0A8J2RVD3_9CRUS</name>
<dbReference type="OrthoDB" id="9974421at2759"/>
<dbReference type="EMBL" id="CAKKLH010000280">
    <property type="protein sequence ID" value="CAH0107920.1"/>
    <property type="molecule type" value="Genomic_DNA"/>
</dbReference>
<keyword evidence="2 9" id="KW-0732">Signal</keyword>
<dbReference type="SUPFAM" id="SSF53474">
    <property type="entry name" value="alpha/beta-Hydrolases"/>
    <property type="match status" value="1"/>
</dbReference>
<dbReference type="AlphaFoldDB" id="A0A8J2RVD3"/>
<dbReference type="InterPro" id="IPR025483">
    <property type="entry name" value="Lipase_euk"/>
</dbReference>
<evidence type="ECO:0000313" key="12">
    <source>
        <dbReference type="Proteomes" id="UP000789390"/>
    </source>
</evidence>
<dbReference type="Pfam" id="PF04083">
    <property type="entry name" value="Abhydro_lipase"/>
    <property type="match status" value="1"/>
</dbReference>
<reference evidence="11" key="1">
    <citation type="submission" date="2021-11" db="EMBL/GenBank/DDBJ databases">
        <authorList>
            <person name="Schell T."/>
        </authorList>
    </citation>
    <scope>NUCLEOTIDE SEQUENCE</scope>
    <source>
        <strain evidence="11">M5</strain>
    </source>
</reference>
<dbReference type="InterPro" id="IPR029058">
    <property type="entry name" value="AB_hydrolase_fold"/>
</dbReference>
<feature type="active site" description="Charge relay system" evidence="8">
    <location>
        <position position="392"/>
    </location>
</feature>
<evidence type="ECO:0000256" key="4">
    <source>
        <dbReference type="ARBA" id="ARBA00022963"/>
    </source>
</evidence>
<dbReference type="InterPro" id="IPR006693">
    <property type="entry name" value="AB_hydrolase_lipase"/>
</dbReference>
<accession>A0A8J2RVD3</accession>
<evidence type="ECO:0000256" key="7">
    <source>
        <dbReference type="PIRNR" id="PIRNR000862"/>
    </source>
</evidence>
<evidence type="ECO:0000256" key="2">
    <source>
        <dbReference type="ARBA" id="ARBA00022729"/>
    </source>
</evidence>
<keyword evidence="3 7" id="KW-0378">Hydrolase</keyword>
<feature type="chain" id="PRO_5035214314" description="Lipase" evidence="9">
    <location>
        <begin position="22"/>
        <end position="423"/>
    </location>
</feature>
<evidence type="ECO:0000256" key="8">
    <source>
        <dbReference type="PIRSR" id="PIRSR000862-1"/>
    </source>
</evidence>
<dbReference type="GO" id="GO:0016788">
    <property type="term" value="F:hydrolase activity, acting on ester bonds"/>
    <property type="evidence" value="ECO:0007669"/>
    <property type="project" value="InterPro"/>
</dbReference>
<evidence type="ECO:0000256" key="9">
    <source>
        <dbReference type="SAM" id="SignalP"/>
    </source>
</evidence>
<evidence type="ECO:0000256" key="1">
    <source>
        <dbReference type="ARBA" id="ARBA00010701"/>
    </source>
</evidence>
<protein>
    <recommendedName>
        <fullName evidence="7">Lipase</fullName>
    </recommendedName>
</protein>
<proteinExistence type="inferred from homology"/>
<keyword evidence="6" id="KW-0325">Glycoprotein</keyword>
<comment type="caution">
    <text evidence="11">The sequence shown here is derived from an EMBL/GenBank/DDBJ whole genome shotgun (WGS) entry which is preliminary data.</text>
</comment>
<organism evidence="11 12">
    <name type="scientific">Daphnia galeata</name>
    <dbReference type="NCBI Taxonomy" id="27404"/>
    <lineage>
        <taxon>Eukaryota</taxon>
        <taxon>Metazoa</taxon>
        <taxon>Ecdysozoa</taxon>
        <taxon>Arthropoda</taxon>
        <taxon>Crustacea</taxon>
        <taxon>Branchiopoda</taxon>
        <taxon>Diplostraca</taxon>
        <taxon>Cladocera</taxon>
        <taxon>Anomopoda</taxon>
        <taxon>Daphniidae</taxon>
        <taxon>Daphnia</taxon>
    </lineage>
</organism>
<dbReference type="Proteomes" id="UP000789390">
    <property type="component" value="Unassembled WGS sequence"/>
</dbReference>
<comment type="similarity">
    <text evidence="1 7">Belongs to the AB hydrolase superfamily. Lipase family.</text>
</comment>
<dbReference type="Gene3D" id="3.40.50.1820">
    <property type="entry name" value="alpha/beta hydrolase"/>
    <property type="match status" value="1"/>
</dbReference>
<keyword evidence="12" id="KW-1185">Reference proteome</keyword>
<dbReference type="PIRSF" id="PIRSF000862">
    <property type="entry name" value="Steryl_ester_lip"/>
    <property type="match status" value="1"/>
</dbReference>
<keyword evidence="4 7" id="KW-0442">Lipid degradation</keyword>
<gene>
    <name evidence="11" type="ORF">DGAL_LOCUS11259</name>
</gene>
<keyword evidence="5" id="KW-0443">Lipid metabolism</keyword>
<evidence type="ECO:0000256" key="3">
    <source>
        <dbReference type="ARBA" id="ARBA00022801"/>
    </source>
</evidence>
<evidence type="ECO:0000313" key="11">
    <source>
        <dbReference type="EMBL" id="CAH0107920.1"/>
    </source>
</evidence>